<dbReference type="GO" id="GO:0009279">
    <property type="term" value="C:cell outer membrane"/>
    <property type="evidence" value="ECO:0007669"/>
    <property type="project" value="UniProtKB-SubCell"/>
</dbReference>
<keyword evidence="7" id="KW-0732">Signal</keyword>
<dbReference type="HOGENOM" id="CLU_006298_0_0_0"/>
<protein>
    <submittedName>
        <fullName evidence="9">Cna B domain-containing protein</fullName>
    </submittedName>
</protein>
<geneLocation type="plasmid" evidence="9 10">
    <name>pACIX905</name>
</geneLocation>
<dbReference type="InterPro" id="IPR057601">
    <property type="entry name" value="Oar-like_b-barrel"/>
</dbReference>
<name>E8X840_GRATM</name>
<dbReference type="GO" id="GO:0044718">
    <property type="term" value="P:siderophore transmembrane transport"/>
    <property type="evidence" value="ECO:0007669"/>
    <property type="project" value="TreeGrafter"/>
</dbReference>
<accession>E8X840</accession>
<keyword evidence="3" id="KW-1134">Transmembrane beta strand</keyword>
<dbReference type="Pfam" id="PF13620">
    <property type="entry name" value="CarboxypepD_reg"/>
    <property type="match status" value="1"/>
</dbReference>
<evidence type="ECO:0000313" key="10">
    <source>
        <dbReference type="Proteomes" id="UP000000343"/>
    </source>
</evidence>
<dbReference type="SUPFAM" id="SSF49464">
    <property type="entry name" value="Carboxypeptidase regulatory domain-like"/>
    <property type="match status" value="1"/>
</dbReference>
<keyword evidence="2" id="KW-0813">Transport</keyword>
<dbReference type="Pfam" id="PF25183">
    <property type="entry name" value="OMP_b-brl_4"/>
    <property type="match status" value="2"/>
</dbReference>
<evidence type="ECO:0000256" key="3">
    <source>
        <dbReference type="ARBA" id="ARBA00022452"/>
    </source>
</evidence>
<evidence type="ECO:0000256" key="7">
    <source>
        <dbReference type="SAM" id="SignalP"/>
    </source>
</evidence>
<evidence type="ECO:0000256" key="6">
    <source>
        <dbReference type="ARBA" id="ARBA00023237"/>
    </source>
</evidence>
<comment type="subcellular location">
    <subcellularLocation>
        <location evidence="1">Cell outer membrane</location>
        <topology evidence="1">Multi-pass membrane protein</topology>
    </subcellularLocation>
</comment>
<dbReference type="SUPFAM" id="SSF56935">
    <property type="entry name" value="Porins"/>
    <property type="match status" value="1"/>
</dbReference>
<evidence type="ECO:0000256" key="1">
    <source>
        <dbReference type="ARBA" id="ARBA00004571"/>
    </source>
</evidence>
<feature type="signal peptide" evidence="7">
    <location>
        <begin position="1"/>
        <end position="20"/>
    </location>
</feature>
<feature type="chain" id="PRO_5003234289" evidence="7">
    <location>
        <begin position="21"/>
        <end position="910"/>
    </location>
</feature>
<proteinExistence type="predicted"/>
<dbReference type="OrthoDB" id="99280at2"/>
<reference evidence="10" key="1">
    <citation type="submission" date="2011-01" db="EMBL/GenBank/DDBJ databases">
        <title>Complete sequence of plasmid5 of Acidobacterium sp. MP5ACTX9.</title>
        <authorList>
            <consortium name="US DOE Joint Genome Institute"/>
            <person name="Lucas S."/>
            <person name="Copeland A."/>
            <person name="Lapidus A."/>
            <person name="Cheng J.-F."/>
            <person name="Goodwin L."/>
            <person name="Pitluck S."/>
            <person name="Teshima H."/>
            <person name="Detter J.C."/>
            <person name="Han C."/>
            <person name="Tapia R."/>
            <person name="Land M."/>
            <person name="Hauser L."/>
            <person name="Kyrpides N."/>
            <person name="Ivanova N."/>
            <person name="Ovchinnikova G."/>
            <person name="Pagani I."/>
            <person name="Rawat S.R."/>
            <person name="Mannisto M."/>
            <person name="Haggblom M.M."/>
            <person name="Woyke T."/>
        </authorList>
    </citation>
    <scope>NUCLEOTIDE SEQUENCE [LARGE SCALE GENOMIC DNA]</scope>
    <source>
        <strain evidence="10">MP5ACTX9</strain>
        <plasmid evidence="10">Plasmid pACIX905</plasmid>
    </source>
</reference>
<dbReference type="InterPro" id="IPR008969">
    <property type="entry name" value="CarboxyPept-like_regulatory"/>
</dbReference>
<keyword evidence="4" id="KW-0812">Transmembrane</keyword>
<keyword evidence="5" id="KW-0472">Membrane</keyword>
<evidence type="ECO:0000256" key="2">
    <source>
        <dbReference type="ARBA" id="ARBA00022448"/>
    </source>
</evidence>
<feature type="domain" description="TonB-dependent transporter Oar-like beta-barrel" evidence="8">
    <location>
        <begin position="289"/>
        <end position="540"/>
    </location>
</feature>
<dbReference type="KEGG" id="acm:AciX9_4697"/>
<dbReference type="PANTHER" id="PTHR30069:SF46">
    <property type="entry name" value="OAR PROTEIN"/>
    <property type="match status" value="1"/>
</dbReference>
<dbReference type="PANTHER" id="PTHR30069">
    <property type="entry name" value="TONB-DEPENDENT OUTER MEMBRANE RECEPTOR"/>
    <property type="match status" value="1"/>
</dbReference>
<gene>
    <name evidence="9" type="ordered locus">AciX9_4697</name>
</gene>
<evidence type="ECO:0000313" key="9">
    <source>
        <dbReference type="EMBL" id="ADW71624.1"/>
    </source>
</evidence>
<keyword evidence="6" id="KW-0998">Cell outer membrane</keyword>
<dbReference type="InterPro" id="IPR039426">
    <property type="entry name" value="TonB-dep_rcpt-like"/>
</dbReference>
<dbReference type="Gene3D" id="2.60.40.1120">
    <property type="entry name" value="Carboxypeptidase-like, regulatory domain"/>
    <property type="match status" value="1"/>
</dbReference>
<dbReference type="EMBL" id="CP002485">
    <property type="protein sequence ID" value="ADW71624.1"/>
    <property type="molecule type" value="Genomic_DNA"/>
</dbReference>
<organism evidence="10">
    <name type="scientific">Granulicella tundricola (strain ATCC BAA-1859 / DSM 23138 / MP5ACTX9)</name>
    <dbReference type="NCBI Taxonomy" id="1198114"/>
    <lineage>
        <taxon>Bacteria</taxon>
        <taxon>Pseudomonadati</taxon>
        <taxon>Acidobacteriota</taxon>
        <taxon>Terriglobia</taxon>
        <taxon>Terriglobales</taxon>
        <taxon>Acidobacteriaceae</taxon>
        <taxon>Granulicella</taxon>
    </lineage>
</organism>
<evidence type="ECO:0000256" key="5">
    <source>
        <dbReference type="ARBA" id="ARBA00023136"/>
    </source>
</evidence>
<dbReference type="AlphaFoldDB" id="E8X840"/>
<dbReference type="GO" id="GO:0015344">
    <property type="term" value="F:siderophore uptake transmembrane transporter activity"/>
    <property type="evidence" value="ECO:0007669"/>
    <property type="project" value="TreeGrafter"/>
</dbReference>
<dbReference type="Gene3D" id="2.40.170.20">
    <property type="entry name" value="TonB-dependent receptor, beta-barrel domain"/>
    <property type="match status" value="1"/>
</dbReference>
<dbReference type="Proteomes" id="UP000000343">
    <property type="component" value="Plasmid pACIX905"/>
</dbReference>
<dbReference type="RefSeq" id="WP_013573342.1">
    <property type="nucleotide sequence ID" value="NC_015060.1"/>
</dbReference>
<sequence>MRCFLSYLSLVCLSVPALRAQSCPDTGTLSGVVFDATNAVVRGASVEAVGLDGSVRITSSGPDGRWTLLCVAPSVYRVEVGSQGFQSRETVALRVQINRVTTLSTQLQIASVTESLNVDGEDNAAKSGGSNVLTASQLDGLAEDPDDLQRQLQALAAASGGLPGSALITVDGFQSPSTLPPKSAIQEVRISPDMFSAEYEYPPYAGGRIEVFTKPGQDRIHGAIFGVLGSHVWNASDPFSTTGTPADKQREGFEFSGPLLSRKRADFALDLDHRSIDENAVVNATVLSTTGTPTLFNQTVATPQRLWLANARTGWQIGSKDTLAISFGANNNSTENKGVGGLTLQENGAFGRVSEYDLRAVNTTFIAKDLLHSTRVGFSWKTTEQTPNSTGPQLSIAGAFTGGGSSIGSLHNQERDLEFDDEIYLSLKRHTVKWGVQLLGAFINDANPDTFNGAYLFGGGSAPALDGSGATLNITGLEQYRRALAGLPGGRPTTYSQTSGIAEVPLEQWTIAAYIQDDWKLITRLSLSAGLRYFSQTAPNVSDGIAPRVGAAYAFGKKKTWILHARTGLFYAPVGSPISLETVRLDGQRQRSLTVYSPQYNDPFGTPASTPPIERQRRFEDGIGITPSSQSQLSVEQTFFKSWAVNANVYYTASWGVLRSFNANAPLIFSASNDPAAAPRPLAANLNLFEYGRTGRFAGPFAFLGVSHFAQRFSLISGCLYNGFRTNADNPNLFPQSTYEKSRDWARPTGSPTHSLFAVIIYSLPFKIGSTTNLSVSSGAPYDVTTGFDNNGDGVFNDRPSSVTATGTGVYATPFGLLSTNGVNGDLQRNIGTMPATIHLDLSLNRSFTFKEKHGSVLHQQTLRFDARAANLLNHANYTAADGIVGTPQFGRAVAADYGRRLEFGVRLSF</sequence>
<keyword evidence="9" id="KW-0614">Plasmid</keyword>
<keyword evidence="10" id="KW-1185">Reference proteome</keyword>
<evidence type="ECO:0000259" key="8">
    <source>
        <dbReference type="Pfam" id="PF25183"/>
    </source>
</evidence>
<feature type="domain" description="TonB-dependent transporter Oar-like beta-barrel" evidence="8">
    <location>
        <begin position="543"/>
        <end position="899"/>
    </location>
</feature>
<dbReference type="InterPro" id="IPR036942">
    <property type="entry name" value="Beta-barrel_TonB_sf"/>
</dbReference>
<evidence type="ECO:0000256" key="4">
    <source>
        <dbReference type="ARBA" id="ARBA00022692"/>
    </source>
</evidence>